<dbReference type="InterPro" id="IPR009057">
    <property type="entry name" value="Homeodomain-like_sf"/>
</dbReference>
<dbReference type="Pfam" id="PF21943">
    <property type="entry name" value="TetR_C_46"/>
    <property type="match status" value="1"/>
</dbReference>
<dbReference type="Gene3D" id="1.10.357.10">
    <property type="entry name" value="Tetracycline Repressor, domain 2"/>
    <property type="match status" value="1"/>
</dbReference>
<dbReference type="InterPro" id="IPR001647">
    <property type="entry name" value="HTH_TetR"/>
</dbReference>
<keyword evidence="3" id="KW-0804">Transcription</keyword>
<evidence type="ECO:0000256" key="4">
    <source>
        <dbReference type="PROSITE-ProRule" id="PRU00335"/>
    </source>
</evidence>
<feature type="domain" description="HTH tetR-type" evidence="6">
    <location>
        <begin position="25"/>
        <end position="85"/>
    </location>
</feature>
<dbReference type="SUPFAM" id="SSF46689">
    <property type="entry name" value="Homeodomain-like"/>
    <property type="match status" value="1"/>
</dbReference>
<organism evidence="7 8">
    <name type="scientific">Pseudonocardia yuanmonensis</name>
    <dbReference type="NCBI Taxonomy" id="1095914"/>
    <lineage>
        <taxon>Bacteria</taxon>
        <taxon>Bacillati</taxon>
        <taxon>Actinomycetota</taxon>
        <taxon>Actinomycetes</taxon>
        <taxon>Pseudonocardiales</taxon>
        <taxon>Pseudonocardiaceae</taxon>
        <taxon>Pseudonocardia</taxon>
    </lineage>
</organism>
<dbReference type="SUPFAM" id="SSF48498">
    <property type="entry name" value="Tetracyclin repressor-like, C-terminal domain"/>
    <property type="match status" value="1"/>
</dbReference>
<sequence>MERSAASTPASSSSAPSPRRRVARAERERQILDAAVAVFAERGYANASMDAVAERVGVTKPVLYTHFGSKEGLLLACVSRARTELLEVTSEAAFAAEGPEDMLRRGTLAFFRFLDERAPAFTLLYSEASIAAEAVEAIRAQQTDFIAGLLGVAAPAADPLRLQGWAQVIVGACERLAVWRKRDPRVTAEQATEYLMDLAWSGLAGRTDRSRDP</sequence>
<dbReference type="PROSITE" id="PS01081">
    <property type="entry name" value="HTH_TETR_1"/>
    <property type="match status" value="1"/>
</dbReference>
<dbReference type="InterPro" id="IPR054129">
    <property type="entry name" value="DesT_TetR_C"/>
</dbReference>
<dbReference type="Pfam" id="PF00440">
    <property type="entry name" value="TetR_N"/>
    <property type="match status" value="1"/>
</dbReference>
<dbReference type="PRINTS" id="PR00455">
    <property type="entry name" value="HTHTETR"/>
</dbReference>
<keyword evidence="1" id="KW-0805">Transcription regulation</keyword>
<dbReference type="InterPro" id="IPR050109">
    <property type="entry name" value="HTH-type_TetR-like_transc_reg"/>
</dbReference>
<gene>
    <name evidence="7" type="ORF">GCM10023215_30640</name>
</gene>
<dbReference type="InterPro" id="IPR023772">
    <property type="entry name" value="DNA-bd_HTH_TetR-type_CS"/>
</dbReference>
<dbReference type="Proteomes" id="UP001500325">
    <property type="component" value="Unassembled WGS sequence"/>
</dbReference>
<evidence type="ECO:0000256" key="1">
    <source>
        <dbReference type="ARBA" id="ARBA00023015"/>
    </source>
</evidence>
<evidence type="ECO:0000256" key="2">
    <source>
        <dbReference type="ARBA" id="ARBA00023125"/>
    </source>
</evidence>
<evidence type="ECO:0000256" key="5">
    <source>
        <dbReference type="SAM" id="MobiDB-lite"/>
    </source>
</evidence>
<evidence type="ECO:0000313" key="7">
    <source>
        <dbReference type="EMBL" id="GAA4691558.1"/>
    </source>
</evidence>
<evidence type="ECO:0000256" key="3">
    <source>
        <dbReference type="ARBA" id="ARBA00023163"/>
    </source>
</evidence>
<keyword evidence="8" id="KW-1185">Reference proteome</keyword>
<comment type="caution">
    <text evidence="7">The sequence shown here is derived from an EMBL/GenBank/DDBJ whole genome shotgun (WGS) entry which is preliminary data.</text>
</comment>
<dbReference type="PANTHER" id="PTHR30055">
    <property type="entry name" value="HTH-TYPE TRANSCRIPTIONAL REGULATOR RUTR"/>
    <property type="match status" value="1"/>
</dbReference>
<name>A0ABP8WMG9_9PSEU</name>
<feature type="compositionally biased region" description="Low complexity" evidence="5">
    <location>
        <begin position="1"/>
        <end position="17"/>
    </location>
</feature>
<feature type="DNA-binding region" description="H-T-H motif" evidence="4">
    <location>
        <begin position="48"/>
        <end position="67"/>
    </location>
</feature>
<reference evidence="8" key="1">
    <citation type="journal article" date="2019" name="Int. J. Syst. Evol. Microbiol.">
        <title>The Global Catalogue of Microorganisms (GCM) 10K type strain sequencing project: providing services to taxonomists for standard genome sequencing and annotation.</title>
        <authorList>
            <consortium name="The Broad Institute Genomics Platform"/>
            <consortium name="The Broad Institute Genome Sequencing Center for Infectious Disease"/>
            <person name="Wu L."/>
            <person name="Ma J."/>
        </authorList>
    </citation>
    <scope>NUCLEOTIDE SEQUENCE [LARGE SCALE GENOMIC DNA]</scope>
    <source>
        <strain evidence="8">JCM 18055</strain>
    </source>
</reference>
<dbReference type="PANTHER" id="PTHR30055:SF158">
    <property type="entry name" value="POSSIBLE TRANSCRIPTIONAL REGULATORY PROTEIN (PROBABLY TETR-FAMILY)"/>
    <property type="match status" value="1"/>
</dbReference>
<keyword evidence="2 4" id="KW-0238">DNA-binding</keyword>
<evidence type="ECO:0000313" key="8">
    <source>
        <dbReference type="Proteomes" id="UP001500325"/>
    </source>
</evidence>
<dbReference type="EMBL" id="BAABIC010000009">
    <property type="protein sequence ID" value="GAA4691558.1"/>
    <property type="molecule type" value="Genomic_DNA"/>
</dbReference>
<dbReference type="RefSeq" id="WP_345381171.1">
    <property type="nucleotide sequence ID" value="NZ_BAABIC010000009.1"/>
</dbReference>
<proteinExistence type="predicted"/>
<feature type="region of interest" description="Disordered" evidence="5">
    <location>
        <begin position="1"/>
        <end position="24"/>
    </location>
</feature>
<dbReference type="PROSITE" id="PS50977">
    <property type="entry name" value="HTH_TETR_2"/>
    <property type="match status" value="1"/>
</dbReference>
<protein>
    <submittedName>
        <fullName evidence="7">TetR/AcrR family transcriptional regulator</fullName>
    </submittedName>
</protein>
<accession>A0ABP8WMG9</accession>
<evidence type="ECO:0000259" key="6">
    <source>
        <dbReference type="PROSITE" id="PS50977"/>
    </source>
</evidence>
<dbReference type="InterPro" id="IPR036271">
    <property type="entry name" value="Tet_transcr_reg_TetR-rel_C_sf"/>
</dbReference>